<dbReference type="InterPro" id="IPR027417">
    <property type="entry name" value="P-loop_NTPase"/>
</dbReference>
<keyword evidence="5" id="KW-0547">Nucleotide-binding</keyword>
<evidence type="ECO:0000256" key="3">
    <source>
        <dbReference type="ARBA" id="ARBA00022475"/>
    </source>
</evidence>
<dbReference type="Pfam" id="PF00005">
    <property type="entry name" value="ABC_tran"/>
    <property type="match status" value="1"/>
</dbReference>
<dbReference type="GO" id="GO:0005524">
    <property type="term" value="F:ATP binding"/>
    <property type="evidence" value="ECO:0007669"/>
    <property type="project" value="UniProtKB-KW"/>
</dbReference>
<feature type="transmembrane region" description="Helical" evidence="9">
    <location>
        <begin position="68"/>
        <end position="95"/>
    </location>
</feature>
<reference evidence="12 13" key="1">
    <citation type="submission" date="2019-05" db="EMBL/GenBank/DDBJ databases">
        <title>Roseovarius bejariae sp. nov., a moderately halophylic bacterium isolated from a saline soil in Rambla Salada (Murcia).</title>
        <authorList>
            <person name="Castro D.J."/>
            <person name="Gomez-Altuve A."/>
            <person name="Reina J.C."/>
            <person name="Rodriguez M."/>
            <person name="Sampedro I."/>
            <person name="Llamas I."/>
            <person name="Martinez-Checa F."/>
        </authorList>
    </citation>
    <scope>NUCLEOTIDE SEQUENCE [LARGE SCALE GENOMIC DNA]</scope>
    <source>
        <strain evidence="12 13">A21</strain>
    </source>
</reference>
<keyword evidence="2" id="KW-0813">Transport</keyword>
<dbReference type="SUPFAM" id="SSF52540">
    <property type="entry name" value="P-loop containing nucleoside triphosphate hydrolases"/>
    <property type="match status" value="1"/>
</dbReference>
<dbReference type="PROSITE" id="PS00211">
    <property type="entry name" value="ABC_TRANSPORTER_1"/>
    <property type="match status" value="1"/>
</dbReference>
<keyword evidence="6 12" id="KW-0067">ATP-binding</keyword>
<dbReference type="Proteomes" id="UP000564704">
    <property type="component" value="Unassembled WGS sequence"/>
</dbReference>
<dbReference type="Gene3D" id="3.40.50.300">
    <property type="entry name" value="P-loop containing nucleotide triphosphate hydrolases"/>
    <property type="match status" value="1"/>
</dbReference>
<evidence type="ECO:0000259" key="11">
    <source>
        <dbReference type="PROSITE" id="PS50929"/>
    </source>
</evidence>
<dbReference type="GO" id="GO:0140359">
    <property type="term" value="F:ABC-type transporter activity"/>
    <property type="evidence" value="ECO:0007669"/>
    <property type="project" value="InterPro"/>
</dbReference>
<dbReference type="PROSITE" id="PS50929">
    <property type="entry name" value="ABC_TM1F"/>
    <property type="match status" value="1"/>
</dbReference>
<keyword evidence="4 9" id="KW-0812">Transmembrane</keyword>
<dbReference type="OrthoDB" id="5288711at2"/>
<comment type="subcellular location">
    <subcellularLocation>
        <location evidence="1">Cell membrane</location>
        <topology evidence="1">Multi-pass membrane protein</topology>
    </subcellularLocation>
</comment>
<dbReference type="InterPro" id="IPR039421">
    <property type="entry name" value="Type_1_exporter"/>
</dbReference>
<feature type="transmembrane region" description="Helical" evidence="9">
    <location>
        <begin position="21"/>
        <end position="48"/>
    </location>
</feature>
<dbReference type="EMBL" id="SZWE01000001">
    <property type="protein sequence ID" value="MRU15674.1"/>
    <property type="molecule type" value="Genomic_DNA"/>
</dbReference>
<keyword evidence="13" id="KW-1185">Reference proteome</keyword>
<evidence type="ECO:0000256" key="4">
    <source>
        <dbReference type="ARBA" id="ARBA00022692"/>
    </source>
</evidence>
<evidence type="ECO:0000313" key="13">
    <source>
        <dbReference type="Proteomes" id="UP000564704"/>
    </source>
</evidence>
<keyword evidence="3" id="KW-1003">Cell membrane</keyword>
<evidence type="ECO:0000256" key="6">
    <source>
        <dbReference type="ARBA" id="ARBA00022840"/>
    </source>
</evidence>
<evidence type="ECO:0000256" key="7">
    <source>
        <dbReference type="ARBA" id="ARBA00022989"/>
    </source>
</evidence>
<organism evidence="12 13">
    <name type="scientific">Roseovarius bejariae</name>
    <dbReference type="NCBI Taxonomy" id="2576383"/>
    <lineage>
        <taxon>Bacteria</taxon>
        <taxon>Pseudomonadati</taxon>
        <taxon>Pseudomonadota</taxon>
        <taxon>Alphaproteobacteria</taxon>
        <taxon>Rhodobacterales</taxon>
        <taxon>Roseobacteraceae</taxon>
        <taxon>Roseovarius</taxon>
    </lineage>
</organism>
<feature type="transmembrane region" description="Helical" evidence="9">
    <location>
        <begin position="157"/>
        <end position="176"/>
    </location>
</feature>
<feature type="transmembrane region" description="Helical" evidence="9">
    <location>
        <begin position="268"/>
        <end position="286"/>
    </location>
</feature>
<evidence type="ECO:0000256" key="1">
    <source>
        <dbReference type="ARBA" id="ARBA00004651"/>
    </source>
</evidence>
<feature type="domain" description="ABC transporter" evidence="10">
    <location>
        <begin position="365"/>
        <end position="603"/>
    </location>
</feature>
<dbReference type="PROSITE" id="PS50893">
    <property type="entry name" value="ABC_TRANSPORTER_2"/>
    <property type="match status" value="1"/>
</dbReference>
<dbReference type="GO" id="GO:0005886">
    <property type="term" value="C:plasma membrane"/>
    <property type="evidence" value="ECO:0007669"/>
    <property type="project" value="UniProtKB-SubCell"/>
</dbReference>
<dbReference type="Pfam" id="PF00664">
    <property type="entry name" value="ABC_membrane"/>
    <property type="match status" value="1"/>
</dbReference>
<evidence type="ECO:0000313" key="12">
    <source>
        <dbReference type="EMBL" id="MRU15674.1"/>
    </source>
</evidence>
<dbReference type="InterPro" id="IPR011527">
    <property type="entry name" value="ABC1_TM_dom"/>
</dbReference>
<dbReference type="Gene3D" id="1.20.1560.10">
    <property type="entry name" value="ABC transporter type 1, transmembrane domain"/>
    <property type="match status" value="1"/>
</dbReference>
<protein>
    <submittedName>
        <fullName evidence="12">ABC transporter ATP-binding protein</fullName>
    </submittedName>
</protein>
<keyword evidence="8 9" id="KW-0472">Membrane</keyword>
<dbReference type="PANTHER" id="PTHR24221">
    <property type="entry name" value="ATP-BINDING CASSETTE SUB-FAMILY B"/>
    <property type="match status" value="1"/>
</dbReference>
<evidence type="ECO:0000256" key="8">
    <source>
        <dbReference type="ARBA" id="ARBA00023136"/>
    </source>
</evidence>
<dbReference type="SMART" id="SM00382">
    <property type="entry name" value="AAA"/>
    <property type="match status" value="1"/>
</dbReference>
<dbReference type="RefSeq" id="WP_154151150.1">
    <property type="nucleotide sequence ID" value="NZ_SZWE01000001.1"/>
</dbReference>
<comment type="caution">
    <text evidence="12">The sequence shown here is derived from an EMBL/GenBank/DDBJ whole genome shotgun (WGS) entry which is preliminary data.</text>
</comment>
<evidence type="ECO:0000256" key="5">
    <source>
        <dbReference type="ARBA" id="ARBA00022741"/>
    </source>
</evidence>
<keyword evidence="7 9" id="KW-1133">Transmembrane helix</keyword>
<evidence type="ECO:0000259" key="10">
    <source>
        <dbReference type="PROSITE" id="PS50893"/>
    </source>
</evidence>
<dbReference type="PANTHER" id="PTHR24221:SF632">
    <property type="entry name" value="ATP-DEPENDENT LIPID A-CORE FLIPPASE"/>
    <property type="match status" value="1"/>
</dbReference>
<dbReference type="GO" id="GO:0034040">
    <property type="term" value="F:ATPase-coupled lipid transmembrane transporter activity"/>
    <property type="evidence" value="ECO:0007669"/>
    <property type="project" value="TreeGrafter"/>
</dbReference>
<feature type="domain" description="ABC transmembrane type-1" evidence="11">
    <location>
        <begin position="61"/>
        <end position="330"/>
    </location>
</feature>
<dbReference type="InterPro" id="IPR003593">
    <property type="entry name" value="AAA+_ATPase"/>
</dbReference>
<dbReference type="FunFam" id="3.40.50.300:FF:000221">
    <property type="entry name" value="Multidrug ABC transporter ATP-binding protein"/>
    <property type="match status" value="1"/>
</dbReference>
<dbReference type="SUPFAM" id="SSF90123">
    <property type="entry name" value="ABC transporter transmembrane region"/>
    <property type="match status" value="1"/>
</dbReference>
<dbReference type="InterPro" id="IPR036640">
    <property type="entry name" value="ABC1_TM_sf"/>
</dbReference>
<gene>
    <name evidence="12" type="ORF">FDP25_09555</name>
</gene>
<accession>A0A844D0A9</accession>
<evidence type="ECO:0000256" key="9">
    <source>
        <dbReference type="SAM" id="Phobius"/>
    </source>
</evidence>
<dbReference type="InterPro" id="IPR017871">
    <property type="entry name" value="ABC_transporter-like_CS"/>
</dbReference>
<sequence>MIDVTTWKKAWALLDGRERRNAWIVLGVIIIGALAAAVMVSSVMPFLAVLADPSRIDETPVLAWIYDALGFTSTYGFLIGLGLASFAVIVLSSLIQIARTWSVARFAMMRVHSISQRLLATYLAQPYAFFLNRHSGEMGPRVLAEAEQVVQQFLRPAAEFIAACLTTLAIVGLLLWVEPVVAAIAFAVLGGIYGFIYIGTRRILKRLGQVRVEANRARFRLANESLTGIKDIKLLGREWAYLDRYSGPSIQMARTQVSVTVLSQVPQFVLQAVALGGIILLCLVMIDPDGVDSGAALGGLLPVLGVFAFAGQRLMPELSKLYRSLAQIQAGSAAVDAVYEDLILRKSATSLPKTKVEGLGLSQFLKLDKVCYSYPNSEQAGVRDVSITIRAGEKIGIVGTTGSGKTTLADVVLGLLEPDQGTLVADDAEITSEQLRSWMQSVGYVPQDIFLTDAAIAENIALGVPPDQIDHDRISRAARIARIDQFIEDELPEGYQTHVGERGVRLSGGQRQRIGIARAMYHEADLIVFDEATSALDNLTEVEVMKAIDALPGDKTVLMIAHRLSTVKRCDRIIVLDKGRIVGFDSWTNLMAGNDTFRSIAKLGEAA</sequence>
<evidence type="ECO:0000256" key="2">
    <source>
        <dbReference type="ARBA" id="ARBA00022448"/>
    </source>
</evidence>
<dbReference type="GO" id="GO:0016887">
    <property type="term" value="F:ATP hydrolysis activity"/>
    <property type="evidence" value="ECO:0007669"/>
    <property type="project" value="InterPro"/>
</dbReference>
<dbReference type="AlphaFoldDB" id="A0A844D0A9"/>
<dbReference type="InterPro" id="IPR003439">
    <property type="entry name" value="ABC_transporter-like_ATP-bd"/>
</dbReference>
<feature type="transmembrane region" description="Helical" evidence="9">
    <location>
        <begin position="292"/>
        <end position="310"/>
    </location>
</feature>
<feature type="transmembrane region" description="Helical" evidence="9">
    <location>
        <begin position="182"/>
        <end position="199"/>
    </location>
</feature>
<proteinExistence type="predicted"/>
<name>A0A844D0A9_9RHOB</name>